<evidence type="ECO:0000313" key="2">
    <source>
        <dbReference type="Proteomes" id="UP000283329"/>
    </source>
</evidence>
<evidence type="ECO:0000313" key="1">
    <source>
        <dbReference type="EMBL" id="RHH50028.1"/>
    </source>
</evidence>
<organism evidence="1 2">
    <name type="scientific">Bacteroides ovatus</name>
    <dbReference type="NCBI Taxonomy" id="28116"/>
    <lineage>
        <taxon>Bacteria</taxon>
        <taxon>Pseudomonadati</taxon>
        <taxon>Bacteroidota</taxon>
        <taxon>Bacteroidia</taxon>
        <taxon>Bacteroidales</taxon>
        <taxon>Bacteroidaceae</taxon>
        <taxon>Bacteroides</taxon>
    </lineage>
</organism>
<gene>
    <name evidence="1" type="ORF">DW206_05155</name>
</gene>
<reference evidence="1 2" key="1">
    <citation type="submission" date="2018-08" db="EMBL/GenBank/DDBJ databases">
        <title>A genome reference for cultivated species of the human gut microbiota.</title>
        <authorList>
            <person name="Zou Y."/>
            <person name="Xue W."/>
            <person name="Luo G."/>
        </authorList>
    </citation>
    <scope>NUCLEOTIDE SEQUENCE [LARGE SCALE GENOMIC DNA]</scope>
    <source>
        <strain evidence="1 2">AM17-48</strain>
    </source>
</reference>
<comment type="caution">
    <text evidence="1">The sequence shown here is derived from an EMBL/GenBank/DDBJ whole genome shotgun (WGS) entry which is preliminary data.</text>
</comment>
<dbReference type="AlphaFoldDB" id="A0A414X7C9"/>
<sequence length="364" mass="40535">MDNNYENIVPWNGANDTGRDVRLKLQRNFSKIGINFQELEGKFTTVDELFDLIEQELEKKLSKTENDRAAGIITFLKGLIAEELIQANNGLVVRKTEVVEPMLMSLLSEEFEEGIVEENEDVFVEEMRTATGGAATLGELDNVDDEADSVSDTDDILVRLAGTSEWTINTALFSQVSQLMSKVFPFTMTLSGGGTYEKGSSQTINISWTYDRDIESQSINNESLLIGIRAKQYANVATDTTYTLKAIQGGQTYTKSVSAQFEVKKYYGVSANGTLTNDEILALSSTWAGRTQGSTVFDCTGGKYPYYILPTSMVSGIQFWIGGLRNTDWKEETREVTNTFGHKESYTIYRLNSIQTGVLNIEVK</sequence>
<name>A0A414X7C9_BACOV</name>
<dbReference type="Proteomes" id="UP000283329">
    <property type="component" value="Unassembled WGS sequence"/>
</dbReference>
<dbReference type="RefSeq" id="WP_118299372.1">
    <property type="nucleotide sequence ID" value="NZ_QRJR01000003.1"/>
</dbReference>
<accession>A0A414X7C9</accession>
<protein>
    <submittedName>
        <fullName evidence="1">Uncharacterized protein</fullName>
    </submittedName>
</protein>
<dbReference type="EMBL" id="QRJR01000003">
    <property type="protein sequence ID" value="RHH50028.1"/>
    <property type="molecule type" value="Genomic_DNA"/>
</dbReference>
<proteinExistence type="predicted"/>